<dbReference type="InterPro" id="IPR036397">
    <property type="entry name" value="RNaseH_sf"/>
</dbReference>
<protein>
    <submittedName>
        <fullName evidence="1">Uncharacterized protein</fullName>
    </submittedName>
</protein>
<gene>
    <name evidence="1" type="ORF">Poly21_33840</name>
</gene>
<evidence type="ECO:0000313" key="1">
    <source>
        <dbReference type="EMBL" id="TWU16179.1"/>
    </source>
</evidence>
<dbReference type="OrthoDB" id="5498373at2"/>
<name>A0A5C6BZX9_9BACT</name>
<keyword evidence="2" id="KW-1185">Reference proteome</keyword>
<dbReference type="Gene3D" id="3.30.420.10">
    <property type="entry name" value="Ribonuclease H-like superfamily/Ribonuclease H"/>
    <property type="match status" value="1"/>
</dbReference>
<dbReference type="RefSeq" id="WP_146407883.1">
    <property type="nucleotide sequence ID" value="NZ_SJPU01000002.1"/>
</dbReference>
<reference evidence="1 2" key="1">
    <citation type="journal article" date="2020" name="Antonie Van Leeuwenhoek">
        <title>Rhodopirellula heiligendammensis sp. nov., Rhodopirellula pilleata sp. nov., and Rhodopirellula solitaria sp. nov. isolated from natural or artificial marine surfaces in Northern Germany and California, USA, and emended description of the genus Rhodopirellula.</title>
        <authorList>
            <person name="Kallscheuer N."/>
            <person name="Wiegand S."/>
            <person name="Jogler M."/>
            <person name="Boedeker C."/>
            <person name="Peeters S.H."/>
            <person name="Rast P."/>
            <person name="Heuer A."/>
            <person name="Jetten M.S.M."/>
            <person name="Rohde M."/>
            <person name="Jogler C."/>
        </authorList>
    </citation>
    <scope>NUCLEOTIDE SEQUENCE [LARGE SCALE GENOMIC DNA]</scope>
    <source>
        <strain evidence="1 2">Poly21</strain>
    </source>
</reference>
<comment type="caution">
    <text evidence="1">The sequence shown here is derived from an EMBL/GenBank/DDBJ whole genome shotgun (WGS) entry which is preliminary data.</text>
</comment>
<dbReference type="InterPro" id="IPR012337">
    <property type="entry name" value="RNaseH-like_sf"/>
</dbReference>
<organism evidence="1 2">
    <name type="scientific">Allorhodopirellula heiligendammensis</name>
    <dbReference type="NCBI Taxonomy" id="2714739"/>
    <lineage>
        <taxon>Bacteria</taxon>
        <taxon>Pseudomonadati</taxon>
        <taxon>Planctomycetota</taxon>
        <taxon>Planctomycetia</taxon>
        <taxon>Pirellulales</taxon>
        <taxon>Pirellulaceae</taxon>
        <taxon>Allorhodopirellula</taxon>
    </lineage>
</organism>
<evidence type="ECO:0000313" key="2">
    <source>
        <dbReference type="Proteomes" id="UP000319908"/>
    </source>
</evidence>
<dbReference type="EMBL" id="SJPU01000002">
    <property type="protein sequence ID" value="TWU16179.1"/>
    <property type="molecule type" value="Genomic_DNA"/>
</dbReference>
<accession>A0A5C6BZX9</accession>
<dbReference type="AlphaFoldDB" id="A0A5C6BZX9"/>
<sequence>MWLIAVDEAGYGPKLGPLVVAATAWQSIDVEAEREASVDLIQPNPFIPISTPVRVADGMIRVDDSKQIFKGGSLTMLQRIVSVALHACGRADETLIERLPTLLPRDFETISRVRWLKTIGVDSAGPLPFSSVEQTREAVQQWARSPWRLRDCQARMIDAATFNRYCTGDPAGSHPLSSHPLPGVAPQGNKSDLLGETSITLAADLLDSVTGPSSREHVQIFFDRHGGRRYYAGLIQQFFGGESVQIVSESPAQSVYETVRRGMPVRLHFTVKGDRFAPVALSSLHAKYLREVAMAALNEYFCVAIGAAGFRPTAGYPVDADRFIEMVGAVLREREIADADLIRCR</sequence>
<dbReference type="Proteomes" id="UP000319908">
    <property type="component" value="Unassembled WGS sequence"/>
</dbReference>
<proteinExistence type="predicted"/>
<dbReference type="GO" id="GO:0003676">
    <property type="term" value="F:nucleic acid binding"/>
    <property type="evidence" value="ECO:0007669"/>
    <property type="project" value="InterPro"/>
</dbReference>
<dbReference type="SUPFAM" id="SSF53098">
    <property type="entry name" value="Ribonuclease H-like"/>
    <property type="match status" value="1"/>
</dbReference>